<evidence type="ECO:0000256" key="3">
    <source>
        <dbReference type="ARBA" id="ARBA00022741"/>
    </source>
</evidence>
<evidence type="ECO:0000256" key="4">
    <source>
        <dbReference type="ARBA" id="ARBA00022840"/>
    </source>
</evidence>
<dbReference type="InterPro" id="IPR039421">
    <property type="entry name" value="Type_1_exporter"/>
</dbReference>
<dbReference type="CDD" id="cd03251">
    <property type="entry name" value="ABCC_MsbA"/>
    <property type="match status" value="1"/>
</dbReference>
<evidence type="ECO:0000313" key="11">
    <source>
        <dbReference type="Proteomes" id="UP000248688"/>
    </source>
</evidence>
<keyword evidence="4 10" id="KW-0067">ATP-binding</keyword>
<dbReference type="GO" id="GO:0005886">
    <property type="term" value="C:plasma membrane"/>
    <property type="evidence" value="ECO:0007669"/>
    <property type="project" value="UniProtKB-SubCell"/>
</dbReference>
<dbReference type="InterPro" id="IPR027417">
    <property type="entry name" value="P-loop_NTPase"/>
</dbReference>
<evidence type="ECO:0000256" key="7">
    <source>
        <dbReference type="SAM" id="Phobius"/>
    </source>
</evidence>
<dbReference type="Gene3D" id="3.40.50.300">
    <property type="entry name" value="P-loop containing nucleotide triphosphate hydrolases"/>
    <property type="match status" value="1"/>
</dbReference>
<feature type="transmembrane region" description="Helical" evidence="7">
    <location>
        <begin position="92"/>
        <end position="118"/>
    </location>
</feature>
<dbReference type="SUPFAM" id="SSF52540">
    <property type="entry name" value="P-loop containing nucleoside triphosphate hydrolases"/>
    <property type="match status" value="1"/>
</dbReference>
<dbReference type="InterPro" id="IPR003593">
    <property type="entry name" value="AAA+_ATPase"/>
</dbReference>
<keyword evidence="11" id="KW-1185">Reference proteome</keyword>
<dbReference type="OrthoDB" id="1111069at2"/>
<dbReference type="Pfam" id="PF00664">
    <property type="entry name" value="ABC_membrane"/>
    <property type="match status" value="1"/>
</dbReference>
<feature type="domain" description="ABC transmembrane type-1" evidence="9">
    <location>
        <begin position="20"/>
        <end position="340"/>
    </location>
</feature>
<dbReference type="PROSITE" id="PS00211">
    <property type="entry name" value="ABC_TRANSPORTER_1"/>
    <property type="match status" value="1"/>
</dbReference>
<dbReference type="Gene3D" id="1.20.1560.10">
    <property type="entry name" value="ABC transporter type 1, transmembrane domain"/>
    <property type="match status" value="1"/>
</dbReference>
<evidence type="ECO:0000256" key="6">
    <source>
        <dbReference type="ARBA" id="ARBA00023136"/>
    </source>
</evidence>
<feature type="transmembrane region" description="Helical" evidence="7">
    <location>
        <begin position="21"/>
        <end position="43"/>
    </location>
</feature>
<protein>
    <submittedName>
        <fullName evidence="10">ABC transporter ATP-binding protein</fullName>
    </submittedName>
</protein>
<evidence type="ECO:0000256" key="5">
    <source>
        <dbReference type="ARBA" id="ARBA00022989"/>
    </source>
</evidence>
<evidence type="ECO:0000259" key="8">
    <source>
        <dbReference type="PROSITE" id="PS50893"/>
    </source>
</evidence>
<dbReference type="PANTHER" id="PTHR43394">
    <property type="entry name" value="ATP-DEPENDENT PERMEASE MDL1, MITOCHONDRIAL"/>
    <property type="match status" value="1"/>
</dbReference>
<dbReference type="AlphaFoldDB" id="A0A2Z4IK00"/>
<name>A0A2Z4IK00_9BACT</name>
<dbReference type="PROSITE" id="PS50893">
    <property type="entry name" value="ABC_TRANSPORTER_2"/>
    <property type="match status" value="1"/>
</dbReference>
<dbReference type="Proteomes" id="UP000248688">
    <property type="component" value="Chromosome"/>
</dbReference>
<dbReference type="PROSITE" id="PS50929">
    <property type="entry name" value="ABC_TM1F"/>
    <property type="match status" value="1"/>
</dbReference>
<dbReference type="CDD" id="cd18552">
    <property type="entry name" value="ABC_6TM_MsbA_like"/>
    <property type="match status" value="1"/>
</dbReference>
<evidence type="ECO:0000313" key="10">
    <source>
        <dbReference type="EMBL" id="AWW31265.1"/>
    </source>
</evidence>
<comment type="subcellular location">
    <subcellularLocation>
        <location evidence="1">Cell membrane</location>
        <topology evidence="1">Multi-pass membrane protein</topology>
    </subcellularLocation>
</comment>
<feature type="domain" description="ABC transporter" evidence="8">
    <location>
        <begin position="374"/>
        <end position="608"/>
    </location>
</feature>
<dbReference type="PANTHER" id="PTHR43394:SF1">
    <property type="entry name" value="ATP-BINDING CASSETTE SUB-FAMILY B MEMBER 10, MITOCHONDRIAL"/>
    <property type="match status" value="1"/>
</dbReference>
<dbReference type="FunFam" id="3.40.50.300:FF:000218">
    <property type="entry name" value="Multidrug ABC transporter ATP-binding protein"/>
    <property type="match status" value="1"/>
</dbReference>
<keyword evidence="2 7" id="KW-0812">Transmembrane</keyword>
<dbReference type="InterPro" id="IPR011527">
    <property type="entry name" value="ABC1_TM_dom"/>
</dbReference>
<dbReference type="SMART" id="SM00382">
    <property type="entry name" value="AAA"/>
    <property type="match status" value="1"/>
</dbReference>
<dbReference type="EMBL" id="CP030041">
    <property type="protein sequence ID" value="AWW31265.1"/>
    <property type="molecule type" value="Genomic_DNA"/>
</dbReference>
<dbReference type="InterPro" id="IPR003439">
    <property type="entry name" value="ABC_transporter-like_ATP-bd"/>
</dbReference>
<proteinExistence type="predicted"/>
<evidence type="ECO:0000256" key="1">
    <source>
        <dbReference type="ARBA" id="ARBA00004651"/>
    </source>
</evidence>
<keyword evidence="6 7" id="KW-0472">Membrane</keyword>
<keyword evidence="5 7" id="KW-1133">Transmembrane helix</keyword>
<feature type="transmembrane region" description="Helical" evidence="7">
    <location>
        <begin position="181"/>
        <end position="210"/>
    </location>
</feature>
<organism evidence="10 11">
    <name type="scientific">Echinicola strongylocentroti</name>
    <dbReference type="NCBI Taxonomy" id="1795355"/>
    <lineage>
        <taxon>Bacteria</taxon>
        <taxon>Pseudomonadati</taxon>
        <taxon>Bacteroidota</taxon>
        <taxon>Cytophagia</taxon>
        <taxon>Cytophagales</taxon>
        <taxon>Cyclobacteriaceae</taxon>
        <taxon>Echinicola</taxon>
    </lineage>
</organism>
<reference evidence="10 11" key="1">
    <citation type="submission" date="2018-06" db="EMBL/GenBank/DDBJ databases">
        <title>Echinicola strongylocentroti sp. nov., isolated from a sea urchin Strongylocentrotus intermedius.</title>
        <authorList>
            <person name="Bae S.S."/>
        </authorList>
    </citation>
    <scope>NUCLEOTIDE SEQUENCE [LARGE SCALE GENOMIC DNA]</scope>
    <source>
        <strain evidence="10 11">MEBiC08714</strain>
    </source>
</reference>
<gene>
    <name evidence="10" type="ORF">DN752_14660</name>
</gene>
<evidence type="ECO:0000256" key="2">
    <source>
        <dbReference type="ARBA" id="ARBA00022692"/>
    </source>
</evidence>
<keyword evidence="3" id="KW-0547">Nucleotide-binding</keyword>
<dbReference type="InterPro" id="IPR017871">
    <property type="entry name" value="ABC_transporter-like_CS"/>
</dbReference>
<dbReference type="GO" id="GO:0016887">
    <property type="term" value="F:ATP hydrolysis activity"/>
    <property type="evidence" value="ECO:0007669"/>
    <property type="project" value="InterPro"/>
</dbReference>
<dbReference type="SUPFAM" id="SSF90123">
    <property type="entry name" value="ABC transporter transmembrane region"/>
    <property type="match status" value="1"/>
</dbReference>
<accession>A0A2Z4IK00</accession>
<evidence type="ECO:0000259" key="9">
    <source>
        <dbReference type="PROSITE" id="PS50929"/>
    </source>
</evidence>
<dbReference type="KEGG" id="est:DN752_14660"/>
<dbReference type="Pfam" id="PF00005">
    <property type="entry name" value="ABC_tran"/>
    <property type="match status" value="1"/>
</dbReference>
<dbReference type="GO" id="GO:0015421">
    <property type="term" value="F:ABC-type oligopeptide transporter activity"/>
    <property type="evidence" value="ECO:0007669"/>
    <property type="project" value="TreeGrafter"/>
</dbReference>
<dbReference type="InterPro" id="IPR036640">
    <property type="entry name" value="ABC1_TM_sf"/>
</dbReference>
<dbReference type="RefSeq" id="WP_112784642.1">
    <property type="nucleotide sequence ID" value="NZ_CP030041.1"/>
</dbReference>
<dbReference type="GO" id="GO:0005524">
    <property type="term" value="F:ATP binding"/>
    <property type="evidence" value="ECO:0007669"/>
    <property type="project" value="UniProtKB-KW"/>
</dbReference>
<sequence length="611" mass="68344">MKTYLRILAYARPYRRYFPLYALYALLAIIFGLLNFTLLKPLFDVIFEQVDPSELQQYAAKPEFSFTIEYFMHLFNYYFMQIADSYGKFGTLVYVCIIIVVSVFLSNLFTYLAGVLLAKVKADVIKKMRMHIFDQVSRMHIGYFTNERKGDLMSKMTNDVQEVENSVVQSLRVVFREPVTIILYFGALFFMSVKLTLFTILIIPISGAIIGGITKRLKKKAIQSQESLGRIVNILDETIGGMRVVKAFSATGYVYDKFDKETDEYSKINVSMAKRNELASPISQFLGVFVVAGILLYGGSLVLNNASDLSASEFLAYIIIFTQVLNPAKEISRAMGAVQRGLASADRIFKVVDTAPAIKDPARPKTLHHFDKSIAFNTVNFGYDQQHLVLKNIQFTLTKGKTIALVGPSGGGKSTIADLVPRFYDPTAGEVKLDGTNIREFAIDDLRKLIGIVTQESILFNDTIFNNIAFGLSEVSEAAVIEAAKIANAHEFIEQLERGYQTNIGERGSKLSGGQRQRLSIARAVLKNPPILILDEATSALDSESERLVQEALTNLMSNRTTLVIAHRLSTIQHADEILVVQNGKIVERGTHEELIRQEGLYKKLSSMQSV</sequence>